<dbReference type="Ensembl" id="ENSCINT00000031670.1">
    <property type="protein sequence ID" value="ENSCINP00000033478.1"/>
    <property type="gene ID" value="ENSCING00000022859.1"/>
</dbReference>
<dbReference type="InParanoid" id="H2XUZ4"/>
<name>H2XUZ4_CIOIN</name>
<keyword evidence="2" id="KW-1185">Reference proteome</keyword>
<evidence type="ECO:0000313" key="1">
    <source>
        <dbReference type="Ensembl" id="ENSCINP00000033478.1"/>
    </source>
</evidence>
<dbReference type="Proteomes" id="UP000008144">
    <property type="component" value="Unassembled WGS sequence"/>
</dbReference>
<dbReference type="AlphaFoldDB" id="H2XUZ4"/>
<dbReference type="HOGENOM" id="CLU_3037542_0_0_1"/>
<reference evidence="1" key="3">
    <citation type="submission" date="2025-09" db="UniProtKB">
        <authorList>
            <consortium name="Ensembl"/>
        </authorList>
    </citation>
    <scope>IDENTIFICATION</scope>
</reference>
<reference evidence="1" key="2">
    <citation type="submission" date="2025-08" db="UniProtKB">
        <authorList>
            <consortium name="Ensembl"/>
        </authorList>
    </citation>
    <scope>IDENTIFICATION</scope>
</reference>
<accession>H2XUZ4</accession>
<reference evidence="2" key="1">
    <citation type="journal article" date="2002" name="Science">
        <title>The draft genome of Ciona intestinalis: insights into chordate and vertebrate origins.</title>
        <authorList>
            <person name="Dehal P."/>
            <person name="Satou Y."/>
            <person name="Campbell R.K."/>
            <person name="Chapman J."/>
            <person name="Degnan B."/>
            <person name="De Tomaso A."/>
            <person name="Davidson B."/>
            <person name="Di Gregorio A."/>
            <person name="Gelpke M."/>
            <person name="Goodstein D.M."/>
            <person name="Harafuji N."/>
            <person name="Hastings K.E."/>
            <person name="Ho I."/>
            <person name="Hotta K."/>
            <person name="Huang W."/>
            <person name="Kawashima T."/>
            <person name="Lemaire P."/>
            <person name="Martinez D."/>
            <person name="Meinertzhagen I.A."/>
            <person name="Necula S."/>
            <person name="Nonaka M."/>
            <person name="Putnam N."/>
            <person name="Rash S."/>
            <person name="Saiga H."/>
            <person name="Satake M."/>
            <person name="Terry A."/>
            <person name="Yamada L."/>
            <person name="Wang H.G."/>
            <person name="Awazu S."/>
            <person name="Azumi K."/>
            <person name="Boore J."/>
            <person name="Branno M."/>
            <person name="Chin-Bow S."/>
            <person name="DeSantis R."/>
            <person name="Doyle S."/>
            <person name="Francino P."/>
            <person name="Keys D.N."/>
            <person name="Haga S."/>
            <person name="Hayashi H."/>
            <person name="Hino K."/>
            <person name="Imai K.S."/>
            <person name="Inaba K."/>
            <person name="Kano S."/>
            <person name="Kobayashi K."/>
            <person name="Kobayashi M."/>
            <person name="Lee B.I."/>
            <person name="Makabe K.W."/>
            <person name="Manohar C."/>
            <person name="Matassi G."/>
            <person name="Medina M."/>
            <person name="Mochizuki Y."/>
            <person name="Mount S."/>
            <person name="Morishita T."/>
            <person name="Miura S."/>
            <person name="Nakayama A."/>
            <person name="Nishizaka S."/>
            <person name="Nomoto H."/>
            <person name="Ohta F."/>
            <person name="Oishi K."/>
            <person name="Rigoutsos I."/>
            <person name="Sano M."/>
            <person name="Sasaki A."/>
            <person name="Sasakura Y."/>
            <person name="Shoguchi E."/>
            <person name="Shin-i T."/>
            <person name="Spagnuolo A."/>
            <person name="Stainier D."/>
            <person name="Suzuki M.M."/>
            <person name="Tassy O."/>
            <person name="Takatori N."/>
            <person name="Tokuoka M."/>
            <person name="Yagi K."/>
            <person name="Yoshizaki F."/>
            <person name="Wada S."/>
            <person name="Zhang C."/>
            <person name="Hyatt P.D."/>
            <person name="Larimer F."/>
            <person name="Detter C."/>
            <person name="Doggett N."/>
            <person name="Glavina T."/>
            <person name="Hawkins T."/>
            <person name="Richardson P."/>
            <person name="Lucas S."/>
            <person name="Kohara Y."/>
            <person name="Levine M."/>
            <person name="Satoh N."/>
            <person name="Rokhsar D.S."/>
        </authorList>
    </citation>
    <scope>NUCLEOTIDE SEQUENCE [LARGE SCALE GENOMIC DNA]</scope>
</reference>
<evidence type="ECO:0000313" key="2">
    <source>
        <dbReference type="Proteomes" id="UP000008144"/>
    </source>
</evidence>
<proteinExistence type="predicted"/>
<sequence length="55" mass="6248">MPKRRIVSKTSQNAAPPKCNIPVATETAFDNVKFQKELNWCVEQLRMGMLTKSPN</sequence>
<protein>
    <submittedName>
        <fullName evidence="1">Uncharacterized protein</fullName>
    </submittedName>
</protein>
<organism evidence="1 2">
    <name type="scientific">Ciona intestinalis</name>
    <name type="common">Transparent sea squirt</name>
    <name type="synonym">Ascidia intestinalis</name>
    <dbReference type="NCBI Taxonomy" id="7719"/>
    <lineage>
        <taxon>Eukaryota</taxon>
        <taxon>Metazoa</taxon>
        <taxon>Chordata</taxon>
        <taxon>Tunicata</taxon>
        <taxon>Ascidiacea</taxon>
        <taxon>Phlebobranchia</taxon>
        <taxon>Cionidae</taxon>
        <taxon>Ciona</taxon>
    </lineage>
</organism>